<gene>
    <name evidence="1" type="ORF">J21TS7_03730</name>
</gene>
<evidence type="ECO:0000313" key="1">
    <source>
        <dbReference type="EMBL" id="GIO52055.1"/>
    </source>
</evidence>
<comment type="caution">
    <text evidence="1">The sequence shown here is derived from an EMBL/GenBank/DDBJ whole genome shotgun (WGS) entry which is preliminary data.</text>
</comment>
<dbReference type="EMBL" id="BORU01000001">
    <property type="protein sequence ID" value="GIO52055.1"/>
    <property type="molecule type" value="Genomic_DNA"/>
</dbReference>
<dbReference type="Proteomes" id="UP000676601">
    <property type="component" value="Unassembled WGS sequence"/>
</dbReference>
<organism evidence="1 2">
    <name type="scientific">Paenibacillus cineris</name>
    <dbReference type="NCBI Taxonomy" id="237530"/>
    <lineage>
        <taxon>Bacteria</taxon>
        <taxon>Bacillati</taxon>
        <taxon>Bacillota</taxon>
        <taxon>Bacilli</taxon>
        <taxon>Bacillales</taxon>
        <taxon>Paenibacillaceae</taxon>
        <taxon>Paenibacillus</taxon>
    </lineage>
</organism>
<keyword evidence="2" id="KW-1185">Reference proteome</keyword>
<evidence type="ECO:0000313" key="2">
    <source>
        <dbReference type="Proteomes" id="UP000676601"/>
    </source>
</evidence>
<name>A0ABQ4L6X5_9BACL</name>
<reference evidence="1 2" key="1">
    <citation type="submission" date="2021-03" db="EMBL/GenBank/DDBJ databases">
        <title>Antimicrobial resistance genes in bacteria isolated from Japanese honey, and their potential for conferring macrolide and lincosamide resistance in the American foulbrood pathogen Paenibacillus larvae.</title>
        <authorList>
            <person name="Okamoto M."/>
            <person name="Kumagai M."/>
            <person name="Kanamori H."/>
            <person name="Takamatsu D."/>
        </authorList>
    </citation>
    <scope>NUCLEOTIDE SEQUENCE [LARGE SCALE GENOMIC DNA]</scope>
    <source>
        <strain evidence="1 2">J21TS7</strain>
    </source>
</reference>
<protein>
    <submittedName>
        <fullName evidence="1">Uncharacterized protein</fullName>
    </submittedName>
</protein>
<accession>A0ABQ4L6X5</accession>
<proteinExistence type="predicted"/>
<sequence>MQPTATTGTSKLLLPSLIVFMNPVLRIHMGLDVSTPTRKFRLPAEVSSSKRDLVMNSFADSPLFIMTPRVAGFKSFYDENSRL</sequence>